<evidence type="ECO:0000313" key="2">
    <source>
        <dbReference type="Proteomes" id="UP001501319"/>
    </source>
</evidence>
<dbReference type="Proteomes" id="UP001501319">
    <property type="component" value="Unassembled WGS sequence"/>
</dbReference>
<evidence type="ECO:0000313" key="1">
    <source>
        <dbReference type="EMBL" id="GAA1623836.1"/>
    </source>
</evidence>
<comment type="caution">
    <text evidence="1">The sequence shown here is derived from an EMBL/GenBank/DDBJ whole genome shotgun (WGS) entry which is preliminary data.</text>
</comment>
<dbReference type="EMBL" id="BAAANE010000003">
    <property type="protein sequence ID" value="GAA1623836.1"/>
    <property type="molecule type" value="Genomic_DNA"/>
</dbReference>
<dbReference type="Pfam" id="PF09438">
    <property type="entry name" value="DUF2017"/>
    <property type="match status" value="1"/>
</dbReference>
<name>A0ABP4QVI0_9ACTN</name>
<dbReference type="InterPro" id="IPR018561">
    <property type="entry name" value="AosR"/>
</dbReference>
<gene>
    <name evidence="1" type="ORF">GCM10009744_08980</name>
</gene>
<keyword evidence="2" id="KW-1185">Reference proteome</keyword>
<dbReference type="RefSeq" id="WP_344109026.1">
    <property type="nucleotide sequence ID" value="NZ_BAAANE010000003.1"/>
</dbReference>
<sequence>MTRFRRRKKTVIVSFAEHEADILANLLRNLVELLYDGMPPRVSESSDPLAALLDNDGPTSPPEDVVLQRLLPDAYKEDDNAAAEFRRFTERGLRDGKVSDAKRVLAALEGSSAVDDGITLEPDDQLSWLRALNDLRLAIGTRLDIKEEDDYGVWEKLPDDDPRRLTYDLYDWLGYLQSALLHNMR</sequence>
<reference evidence="2" key="1">
    <citation type="journal article" date="2019" name="Int. J. Syst. Evol. Microbiol.">
        <title>The Global Catalogue of Microorganisms (GCM) 10K type strain sequencing project: providing services to taxonomists for standard genome sequencing and annotation.</title>
        <authorList>
            <consortium name="The Broad Institute Genomics Platform"/>
            <consortium name="The Broad Institute Genome Sequencing Center for Infectious Disease"/>
            <person name="Wu L."/>
            <person name="Ma J."/>
        </authorList>
    </citation>
    <scope>NUCLEOTIDE SEQUENCE [LARGE SCALE GENOMIC DNA]</scope>
    <source>
        <strain evidence="2">JCM 14306</strain>
    </source>
</reference>
<protein>
    <submittedName>
        <fullName evidence="1">DUF2017 domain-containing protein</fullName>
    </submittedName>
</protein>
<accession>A0ABP4QVI0</accession>
<organism evidence="1 2">
    <name type="scientific">Kribbella alba</name>
    <dbReference type="NCBI Taxonomy" id="190197"/>
    <lineage>
        <taxon>Bacteria</taxon>
        <taxon>Bacillati</taxon>
        <taxon>Actinomycetota</taxon>
        <taxon>Actinomycetes</taxon>
        <taxon>Propionibacteriales</taxon>
        <taxon>Kribbellaceae</taxon>
        <taxon>Kribbella</taxon>
    </lineage>
</organism>
<proteinExistence type="predicted"/>